<sequence length="61" mass="6641">MRGRATPMIEVSMMTMNWAAAMSANAHQRRDDDNMTSPIPAEAFVPRPSGLVPQSQGLVIV</sequence>
<proteinExistence type="predicted"/>
<protein>
    <submittedName>
        <fullName evidence="2">Uncharacterized protein</fullName>
    </submittedName>
</protein>
<evidence type="ECO:0000256" key="1">
    <source>
        <dbReference type="SAM" id="MobiDB-lite"/>
    </source>
</evidence>
<evidence type="ECO:0000313" key="2">
    <source>
        <dbReference type="EMBL" id="GIG97234.1"/>
    </source>
</evidence>
<organism evidence="2 3">
    <name type="scientific">Plantactinospora mayteni</name>
    <dbReference type="NCBI Taxonomy" id="566021"/>
    <lineage>
        <taxon>Bacteria</taxon>
        <taxon>Bacillati</taxon>
        <taxon>Actinomycetota</taxon>
        <taxon>Actinomycetes</taxon>
        <taxon>Micromonosporales</taxon>
        <taxon>Micromonosporaceae</taxon>
        <taxon>Plantactinospora</taxon>
    </lineage>
</organism>
<keyword evidence="3" id="KW-1185">Reference proteome</keyword>
<evidence type="ECO:0000313" key="3">
    <source>
        <dbReference type="Proteomes" id="UP000621500"/>
    </source>
</evidence>
<feature type="region of interest" description="Disordered" evidence="1">
    <location>
        <begin position="24"/>
        <end position="49"/>
    </location>
</feature>
<dbReference type="Proteomes" id="UP000621500">
    <property type="component" value="Unassembled WGS sequence"/>
</dbReference>
<dbReference type="EMBL" id="BONX01000024">
    <property type="protein sequence ID" value="GIG97234.1"/>
    <property type="molecule type" value="Genomic_DNA"/>
</dbReference>
<accession>A0ABQ4ERJ3</accession>
<comment type="caution">
    <text evidence="2">The sequence shown here is derived from an EMBL/GenBank/DDBJ whole genome shotgun (WGS) entry which is preliminary data.</text>
</comment>
<name>A0ABQ4ERJ3_9ACTN</name>
<gene>
    <name evidence="2" type="ORF">Pma05_38070</name>
</gene>
<reference evidence="2 3" key="1">
    <citation type="submission" date="2021-01" db="EMBL/GenBank/DDBJ databases">
        <title>Whole genome shotgun sequence of Plantactinospora mayteni NBRC 109088.</title>
        <authorList>
            <person name="Komaki H."/>
            <person name="Tamura T."/>
        </authorList>
    </citation>
    <scope>NUCLEOTIDE SEQUENCE [LARGE SCALE GENOMIC DNA]</scope>
    <source>
        <strain evidence="2 3">NBRC 109088</strain>
    </source>
</reference>